<gene>
    <name evidence="1" type="ORF">VSR83_27950</name>
</gene>
<accession>A0ACC6RQ12</accession>
<keyword evidence="1" id="KW-0808">Transferase</keyword>
<organism evidence="1 2">
    <name type="scientific">Paraburkholderia unamae</name>
    <dbReference type="NCBI Taxonomy" id="219649"/>
    <lineage>
        <taxon>Bacteria</taxon>
        <taxon>Pseudomonadati</taxon>
        <taxon>Pseudomonadota</taxon>
        <taxon>Betaproteobacteria</taxon>
        <taxon>Burkholderiales</taxon>
        <taxon>Burkholderiaceae</taxon>
        <taxon>Paraburkholderia</taxon>
    </lineage>
</organism>
<dbReference type="EC" id="2.3.1.-" evidence="1"/>
<proteinExistence type="predicted"/>
<reference evidence="1" key="1">
    <citation type="submission" date="2024-01" db="EMBL/GenBank/DDBJ databases">
        <title>The diversity of rhizobia nodulating Mimosa spp. in eleven states of Brazil covering several biomes is determined by host plant, location, and edaphic factors.</title>
        <authorList>
            <person name="Rouws L."/>
            <person name="Barauna A."/>
            <person name="Beukes C."/>
            <person name="De Faria S.M."/>
            <person name="Gross E."/>
            <person name="Dos Reis Junior F.B."/>
            <person name="Simon M."/>
            <person name="Maluk M."/>
            <person name="Odee D.W."/>
            <person name="Kenicer G."/>
            <person name="Young J.P.W."/>
            <person name="Reis V.M."/>
            <person name="Zilli J."/>
            <person name="James E.K."/>
        </authorList>
    </citation>
    <scope>NUCLEOTIDE SEQUENCE</scope>
    <source>
        <strain evidence="1">JPY452</strain>
    </source>
</reference>
<protein>
    <submittedName>
        <fullName evidence="1">Sugar O-acetyltransferase</fullName>
        <ecNumber evidence="1">2.3.1.-</ecNumber>
    </submittedName>
</protein>
<name>A0ACC6RQ12_9BURK</name>
<comment type="caution">
    <text evidence="1">The sequence shown here is derived from an EMBL/GenBank/DDBJ whole genome shotgun (WGS) entry which is preliminary data.</text>
</comment>
<evidence type="ECO:0000313" key="1">
    <source>
        <dbReference type="EMBL" id="MEM5403825.1"/>
    </source>
</evidence>
<dbReference type="EMBL" id="JAYMRU010000024">
    <property type="protein sequence ID" value="MEM5403825.1"/>
    <property type="molecule type" value="Genomic_DNA"/>
</dbReference>
<evidence type="ECO:0000313" key="2">
    <source>
        <dbReference type="Proteomes" id="UP001392318"/>
    </source>
</evidence>
<dbReference type="Proteomes" id="UP001392318">
    <property type="component" value="Unassembled WGS sequence"/>
</dbReference>
<keyword evidence="1" id="KW-0012">Acyltransferase</keyword>
<keyword evidence="2" id="KW-1185">Reference proteome</keyword>
<sequence length="185" mass="19799">MANDDRTTIVARRTPESAAMTANLKRAMTITARINRLTFDDADEIRALFSELIGKPVDDRFLLIPPFYTTGGVEIRVGRNVFVNQNCTFYDLGGLEIADDVMIGPNVSLITSGHPIEPSRRRDGVVAKPIVIERNGWIAAGATIIGGVTVGENSVVAAGSVVTKDVPPNTLVGGNPARVIRSIAE</sequence>